<dbReference type="Proteomes" id="UP001352852">
    <property type="component" value="Unassembled WGS sequence"/>
</dbReference>
<reference evidence="2 3" key="1">
    <citation type="submission" date="2021-06" db="EMBL/GenBank/DDBJ databases">
        <authorList>
            <person name="Palmer J.M."/>
        </authorList>
    </citation>
    <scope>NUCLEOTIDE SEQUENCE [LARGE SCALE GENOMIC DNA]</scope>
    <source>
        <strain evidence="2 3">CL_MEX2019</strain>
        <tissue evidence="2">Muscle</tissue>
    </source>
</reference>
<keyword evidence="3" id="KW-1185">Reference proteome</keyword>
<evidence type="ECO:0000256" key="1">
    <source>
        <dbReference type="SAM" id="MobiDB-lite"/>
    </source>
</evidence>
<comment type="caution">
    <text evidence="2">The sequence shown here is derived from an EMBL/GenBank/DDBJ whole genome shotgun (WGS) entry which is preliminary data.</text>
</comment>
<evidence type="ECO:0000313" key="2">
    <source>
        <dbReference type="EMBL" id="MED6280361.1"/>
    </source>
</evidence>
<feature type="compositionally biased region" description="Basic and acidic residues" evidence="1">
    <location>
        <begin position="55"/>
        <end position="71"/>
    </location>
</feature>
<feature type="region of interest" description="Disordered" evidence="1">
    <location>
        <begin position="55"/>
        <end position="95"/>
    </location>
</feature>
<feature type="compositionally biased region" description="Polar residues" evidence="1">
    <location>
        <begin position="72"/>
        <end position="81"/>
    </location>
</feature>
<proteinExistence type="predicted"/>
<protein>
    <submittedName>
        <fullName evidence="2">Uncharacterized protein</fullName>
    </submittedName>
</protein>
<evidence type="ECO:0000313" key="3">
    <source>
        <dbReference type="Proteomes" id="UP001352852"/>
    </source>
</evidence>
<accession>A0ABU7DZV6</accession>
<name>A0ABU7DZV6_9TELE</name>
<sequence>MELLERSGYSRLCRTEEMSAYCRRWMMVCWRSASAKHAVLEGGQAVSRWCSLSRKQEKKGDSWPEIARRSSNELSKTQRTGAWNPGHNHQKNTNM</sequence>
<gene>
    <name evidence="2" type="ORF">CHARACLAT_010114</name>
</gene>
<dbReference type="EMBL" id="JAHUTJ010041622">
    <property type="protein sequence ID" value="MED6280361.1"/>
    <property type="molecule type" value="Genomic_DNA"/>
</dbReference>
<organism evidence="2 3">
    <name type="scientific">Characodon lateralis</name>
    <dbReference type="NCBI Taxonomy" id="208331"/>
    <lineage>
        <taxon>Eukaryota</taxon>
        <taxon>Metazoa</taxon>
        <taxon>Chordata</taxon>
        <taxon>Craniata</taxon>
        <taxon>Vertebrata</taxon>
        <taxon>Euteleostomi</taxon>
        <taxon>Actinopterygii</taxon>
        <taxon>Neopterygii</taxon>
        <taxon>Teleostei</taxon>
        <taxon>Neoteleostei</taxon>
        <taxon>Acanthomorphata</taxon>
        <taxon>Ovalentaria</taxon>
        <taxon>Atherinomorphae</taxon>
        <taxon>Cyprinodontiformes</taxon>
        <taxon>Goodeidae</taxon>
        <taxon>Characodon</taxon>
    </lineage>
</organism>